<dbReference type="PANTHER" id="PTHR24222">
    <property type="entry name" value="ABC TRANSPORTER B FAMILY"/>
    <property type="match status" value="1"/>
</dbReference>
<protein>
    <submittedName>
        <fullName evidence="7">Abc transporter b family member 9</fullName>
    </submittedName>
</protein>
<feature type="transmembrane region" description="Helical" evidence="6">
    <location>
        <begin position="87"/>
        <end position="104"/>
    </location>
</feature>
<gene>
    <name evidence="7" type="ORF">LUZ62_048008</name>
</gene>
<comment type="subcellular location">
    <subcellularLocation>
        <location evidence="1">Membrane</location>
        <topology evidence="1">Multi-pass membrane protein</topology>
    </subcellularLocation>
</comment>
<keyword evidence="8" id="KW-1185">Reference proteome</keyword>
<keyword evidence="3 6" id="KW-1133">Transmembrane helix</keyword>
<dbReference type="SUPFAM" id="SSF90123">
    <property type="entry name" value="ABC transporter transmembrane region"/>
    <property type="match status" value="1"/>
</dbReference>
<dbReference type="EMBL" id="JAMFTS010000002">
    <property type="protein sequence ID" value="KAJ4796762.1"/>
    <property type="molecule type" value="Genomic_DNA"/>
</dbReference>
<evidence type="ECO:0000256" key="4">
    <source>
        <dbReference type="ARBA" id="ARBA00023136"/>
    </source>
</evidence>
<dbReference type="PANTHER" id="PTHR24222:SF63">
    <property type="entry name" value="ATP BINDING CASSETTE SUBFAMILY B"/>
    <property type="match status" value="1"/>
</dbReference>
<evidence type="ECO:0000256" key="5">
    <source>
        <dbReference type="SAM" id="MobiDB-lite"/>
    </source>
</evidence>
<keyword evidence="2 6" id="KW-0812">Transmembrane</keyword>
<sequence>MEGDTEKKTEESNGAEREQRTGDKGKVPLFKLFKFADGIDMALMVVGSIGAMANGLALPLTSFVFGQMVDAFGDSTIDNIIHRVNKSLLYFVYVAIGSGISATFPSHTNT</sequence>
<dbReference type="Proteomes" id="UP001140206">
    <property type="component" value="Chromosome 2"/>
</dbReference>
<evidence type="ECO:0000256" key="1">
    <source>
        <dbReference type="ARBA" id="ARBA00004141"/>
    </source>
</evidence>
<reference evidence="7" key="1">
    <citation type="submission" date="2022-08" db="EMBL/GenBank/DDBJ databases">
        <authorList>
            <person name="Marques A."/>
        </authorList>
    </citation>
    <scope>NUCLEOTIDE SEQUENCE</scope>
    <source>
        <strain evidence="7">RhyPub2mFocal</strain>
        <tissue evidence="7">Leaves</tissue>
    </source>
</reference>
<comment type="caution">
    <text evidence="7">The sequence shown here is derived from an EMBL/GenBank/DDBJ whole genome shotgun (WGS) entry which is preliminary data.</text>
</comment>
<evidence type="ECO:0000256" key="3">
    <source>
        <dbReference type="ARBA" id="ARBA00022989"/>
    </source>
</evidence>
<evidence type="ECO:0000256" key="6">
    <source>
        <dbReference type="SAM" id="Phobius"/>
    </source>
</evidence>
<feature type="transmembrane region" description="Helical" evidence="6">
    <location>
        <begin position="41"/>
        <end position="66"/>
    </location>
</feature>
<organism evidence="7 8">
    <name type="scientific">Rhynchospora pubera</name>
    <dbReference type="NCBI Taxonomy" id="906938"/>
    <lineage>
        <taxon>Eukaryota</taxon>
        <taxon>Viridiplantae</taxon>
        <taxon>Streptophyta</taxon>
        <taxon>Embryophyta</taxon>
        <taxon>Tracheophyta</taxon>
        <taxon>Spermatophyta</taxon>
        <taxon>Magnoliopsida</taxon>
        <taxon>Liliopsida</taxon>
        <taxon>Poales</taxon>
        <taxon>Cyperaceae</taxon>
        <taxon>Cyperoideae</taxon>
        <taxon>Rhynchosporeae</taxon>
        <taxon>Rhynchospora</taxon>
    </lineage>
</organism>
<name>A0AAV8FU27_9POAL</name>
<dbReference type="GO" id="GO:0042626">
    <property type="term" value="F:ATPase-coupled transmembrane transporter activity"/>
    <property type="evidence" value="ECO:0007669"/>
    <property type="project" value="TreeGrafter"/>
</dbReference>
<keyword evidence="4 6" id="KW-0472">Membrane</keyword>
<dbReference type="GO" id="GO:0005886">
    <property type="term" value="C:plasma membrane"/>
    <property type="evidence" value="ECO:0007669"/>
    <property type="project" value="TreeGrafter"/>
</dbReference>
<evidence type="ECO:0000313" key="8">
    <source>
        <dbReference type="Proteomes" id="UP001140206"/>
    </source>
</evidence>
<evidence type="ECO:0000313" key="7">
    <source>
        <dbReference type="EMBL" id="KAJ4796762.1"/>
    </source>
</evidence>
<feature type="region of interest" description="Disordered" evidence="5">
    <location>
        <begin position="1"/>
        <end position="22"/>
    </location>
</feature>
<dbReference type="InterPro" id="IPR036640">
    <property type="entry name" value="ABC1_TM_sf"/>
</dbReference>
<dbReference type="InterPro" id="IPR039421">
    <property type="entry name" value="Type_1_exporter"/>
</dbReference>
<dbReference type="Gene3D" id="1.20.1560.10">
    <property type="entry name" value="ABC transporter type 1, transmembrane domain"/>
    <property type="match status" value="1"/>
</dbReference>
<evidence type="ECO:0000256" key="2">
    <source>
        <dbReference type="ARBA" id="ARBA00022692"/>
    </source>
</evidence>
<dbReference type="AlphaFoldDB" id="A0AAV8FU27"/>
<accession>A0AAV8FU27</accession>
<dbReference type="GO" id="GO:0005524">
    <property type="term" value="F:ATP binding"/>
    <property type="evidence" value="ECO:0007669"/>
    <property type="project" value="InterPro"/>
</dbReference>
<proteinExistence type="predicted"/>